<feature type="domain" description="Subtilisin inhibitor" evidence="9">
    <location>
        <begin position="82"/>
        <end position="148"/>
    </location>
</feature>
<gene>
    <name evidence="10" type="ORF">FHS13_004014</name>
</gene>
<evidence type="ECO:0000256" key="1">
    <source>
        <dbReference type="ARBA" id="ARBA00004613"/>
    </source>
</evidence>
<dbReference type="InterPro" id="IPR023549">
    <property type="entry name" value="Subtilisin_inhibitor"/>
</dbReference>
<dbReference type="InterPro" id="IPR036819">
    <property type="entry name" value="Subtilisin_inhibitor-like_sf"/>
</dbReference>
<evidence type="ECO:0000256" key="8">
    <source>
        <dbReference type="SAM" id="SignalP"/>
    </source>
</evidence>
<feature type="region of interest" description="Disordered" evidence="7">
    <location>
        <begin position="32"/>
        <end position="99"/>
    </location>
</feature>
<evidence type="ECO:0000313" key="10">
    <source>
        <dbReference type="EMBL" id="MBB6122029.1"/>
    </source>
</evidence>
<dbReference type="SUPFAM" id="SSF55399">
    <property type="entry name" value="Subtilisin inhibitor"/>
    <property type="match status" value="1"/>
</dbReference>
<keyword evidence="4" id="KW-0646">Protease inhibitor</keyword>
<evidence type="ECO:0000256" key="5">
    <source>
        <dbReference type="ARBA" id="ARBA00022900"/>
    </source>
</evidence>
<keyword evidence="5" id="KW-0722">Serine protease inhibitor</keyword>
<accession>A0A841IT15</accession>
<keyword evidence="6" id="KW-1015">Disulfide bond</keyword>
<keyword evidence="3" id="KW-0964">Secreted</keyword>
<evidence type="ECO:0000256" key="7">
    <source>
        <dbReference type="SAM" id="MobiDB-lite"/>
    </source>
</evidence>
<evidence type="ECO:0000256" key="6">
    <source>
        <dbReference type="ARBA" id="ARBA00023157"/>
    </source>
</evidence>
<proteinExistence type="inferred from homology"/>
<keyword evidence="11" id="KW-1185">Reference proteome</keyword>
<evidence type="ECO:0000256" key="4">
    <source>
        <dbReference type="ARBA" id="ARBA00022690"/>
    </source>
</evidence>
<comment type="caution">
    <text evidence="10">The sequence shown here is derived from an EMBL/GenBank/DDBJ whole genome shotgun (WGS) entry which is preliminary data.</text>
</comment>
<feature type="chain" id="PRO_5038776091" description="Subtilisin inhibitor domain-containing protein" evidence="8">
    <location>
        <begin position="19"/>
        <end position="169"/>
    </location>
</feature>
<comment type="similarity">
    <text evidence="2">Belongs to the protease inhibitor I16 (SSI) family.</text>
</comment>
<protein>
    <recommendedName>
        <fullName evidence="9">Subtilisin inhibitor domain-containing protein</fullName>
    </recommendedName>
</protein>
<dbReference type="Gene3D" id="3.30.350.10">
    <property type="entry name" value="Subtilisin inhibitor-like"/>
    <property type="match status" value="1"/>
</dbReference>
<feature type="compositionally biased region" description="Low complexity" evidence="7">
    <location>
        <begin position="32"/>
        <end position="49"/>
    </location>
</feature>
<organism evidence="10 11">
    <name type="scientific">Nocardiopsis algeriensis</name>
    <dbReference type="NCBI Taxonomy" id="1478215"/>
    <lineage>
        <taxon>Bacteria</taxon>
        <taxon>Bacillati</taxon>
        <taxon>Actinomycetota</taxon>
        <taxon>Actinomycetes</taxon>
        <taxon>Streptosporangiales</taxon>
        <taxon>Nocardiopsidaceae</taxon>
        <taxon>Nocardiopsis</taxon>
    </lineage>
</organism>
<dbReference type="RefSeq" id="WP_184293472.1">
    <property type="nucleotide sequence ID" value="NZ_JACHJO010000014.1"/>
</dbReference>
<dbReference type="EMBL" id="JACHJO010000014">
    <property type="protein sequence ID" value="MBB6122029.1"/>
    <property type="molecule type" value="Genomic_DNA"/>
</dbReference>
<evidence type="ECO:0000313" key="11">
    <source>
        <dbReference type="Proteomes" id="UP000536604"/>
    </source>
</evidence>
<name>A0A841IT15_9ACTN</name>
<evidence type="ECO:0000256" key="2">
    <source>
        <dbReference type="ARBA" id="ARBA00010472"/>
    </source>
</evidence>
<dbReference type="GO" id="GO:0005576">
    <property type="term" value="C:extracellular region"/>
    <property type="evidence" value="ECO:0007669"/>
    <property type="project" value="UniProtKB-SubCell"/>
</dbReference>
<keyword evidence="8" id="KW-0732">Signal</keyword>
<dbReference type="AlphaFoldDB" id="A0A841IT15"/>
<comment type="subcellular location">
    <subcellularLocation>
        <location evidence="1">Secreted</location>
    </subcellularLocation>
</comment>
<evidence type="ECO:0000259" key="9">
    <source>
        <dbReference type="Pfam" id="PF00720"/>
    </source>
</evidence>
<dbReference type="Pfam" id="PF00720">
    <property type="entry name" value="SSI"/>
    <property type="match status" value="1"/>
</dbReference>
<evidence type="ECO:0000256" key="3">
    <source>
        <dbReference type="ARBA" id="ARBA00022525"/>
    </source>
</evidence>
<reference evidence="10 11" key="1">
    <citation type="submission" date="2020-08" db="EMBL/GenBank/DDBJ databases">
        <title>Genomic Encyclopedia of Type Strains, Phase III (KMG-III): the genomes of soil and plant-associated and newly described type strains.</title>
        <authorList>
            <person name="Whitman W."/>
        </authorList>
    </citation>
    <scope>NUCLEOTIDE SEQUENCE [LARGE SCALE GENOMIC DNA]</scope>
    <source>
        <strain evidence="10 11">CECT 8712</strain>
    </source>
</reference>
<dbReference type="Proteomes" id="UP000536604">
    <property type="component" value="Unassembled WGS sequence"/>
</dbReference>
<feature type="signal peptide" evidence="8">
    <location>
        <begin position="1"/>
        <end position="18"/>
    </location>
</feature>
<dbReference type="GO" id="GO:0004867">
    <property type="term" value="F:serine-type endopeptidase inhibitor activity"/>
    <property type="evidence" value="ECO:0007669"/>
    <property type="project" value="UniProtKB-KW"/>
</dbReference>
<sequence>MAQHTFTAALPARLTALAAVVLLAAACGNGPSGTAPGSPGDGGSAPSTTEQDAPPGEGEGTELAIERSLDGEAAPGLDFQEGTWTLTCAPAGGDHPAPEEACARIDEVGTDPFVSDGQDEDVPCTLQYGGSEVVRVTGHIDGTEIDTEFTKQNGCEIERFDTVAEVVDP</sequence>